<accession>A0A438AHX0</accession>
<dbReference type="Gene3D" id="3.40.50.880">
    <property type="match status" value="1"/>
</dbReference>
<proteinExistence type="predicted"/>
<organism evidence="2 3">
    <name type="scientific">Mesobaculum littorinae</name>
    <dbReference type="NCBI Taxonomy" id="2486419"/>
    <lineage>
        <taxon>Bacteria</taxon>
        <taxon>Pseudomonadati</taxon>
        <taxon>Pseudomonadota</taxon>
        <taxon>Alphaproteobacteria</taxon>
        <taxon>Rhodobacterales</taxon>
        <taxon>Roseobacteraceae</taxon>
        <taxon>Mesobaculum</taxon>
    </lineage>
</organism>
<name>A0A438AHX0_9RHOB</name>
<dbReference type="PANTHER" id="PTHR43130:SF2">
    <property type="entry name" value="DJ-1_PFPI DOMAIN-CONTAINING PROTEIN"/>
    <property type="match status" value="1"/>
</dbReference>
<evidence type="ECO:0000313" key="2">
    <source>
        <dbReference type="EMBL" id="RVV98321.1"/>
    </source>
</evidence>
<reference evidence="2 3" key="1">
    <citation type="submission" date="2018-11" db="EMBL/GenBank/DDBJ databases">
        <title>Mesobaculum littorinae gen. nov., sp. nov., isolated from Littorina scabra that represents a novel genus of the order Rhodobacteraceae.</title>
        <authorList>
            <person name="Li F."/>
        </authorList>
    </citation>
    <scope>NUCLEOTIDE SEQUENCE [LARGE SCALE GENOMIC DNA]</scope>
    <source>
        <strain evidence="2 3">M0103</strain>
    </source>
</reference>
<protein>
    <submittedName>
        <fullName evidence="2">Uncharacterized protein</fullName>
    </submittedName>
</protein>
<gene>
    <name evidence="2" type="ORF">EKE94_05165</name>
</gene>
<sequence length="123" mass="13063">MTGLLEGYRAASLWTVIGTLDSFGAMPTHEPVVNDRNQATDGGVAAGVDFGPPLAATIVGVEYARVLELAVDPNPQPPFSTRYPPIADADTPARARPVIEESVSPARIRAPDRQRLSRDKGAL</sequence>
<dbReference type="EMBL" id="RQXX01000002">
    <property type="protein sequence ID" value="RVV98321.1"/>
    <property type="molecule type" value="Genomic_DNA"/>
</dbReference>
<dbReference type="InterPro" id="IPR029062">
    <property type="entry name" value="Class_I_gatase-like"/>
</dbReference>
<dbReference type="Proteomes" id="UP000285908">
    <property type="component" value="Unassembled WGS sequence"/>
</dbReference>
<dbReference type="InterPro" id="IPR052158">
    <property type="entry name" value="INH-QAR"/>
</dbReference>
<dbReference type="RefSeq" id="WP_127905554.1">
    <property type="nucleotide sequence ID" value="NZ_RQXX01000002.1"/>
</dbReference>
<keyword evidence="3" id="KW-1185">Reference proteome</keyword>
<comment type="caution">
    <text evidence="2">The sequence shown here is derived from an EMBL/GenBank/DDBJ whole genome shotgun (WGS) entry which is preliminary data.</text>
</comment>
<feature type="region of interest" description="Disordered" evidence="1">
    <location>
        <begin position="74"/>
        <end position="123"/>
    </location>
</feature>
<dbReference type="AlphaFoldDB" id="A0A438AHX0"/>
<evidence type="ECO:0000256" key="1">
    <source>
        <dbReference type="SAM" id="MobiDB-lite"/>
    </source>
</evidence>
<dbReference type="PANTHER" id="PTHR43130">
    <property type="entry name" value="ARAC-FAMILY TRANSCRIPTIONAL REGULATOR"/>
    <property type="match status" value="1"/>
</dbReference>
<feature type="compositionally biased region" description="Basic and acidic residues" evidence="1">
    <location>
        <begin position="109"/>
        <end position="123"/>
    </location>
</feature>
<dbReference type="OrthoDB" id="186587at2"/>
<dbReference type="SUPFAM" id="SSF52317">
    <property type="entry name" value="Class I glutamine amidotransferase-like"/>
    <property type="match status" value="1"/>
</dbReference>
<evidence type="ECO:0000313" key="3">
    <source>
        <dbReference type="Proteomes" id="UP000285908"/>
    </source>
</evidence>
<dbReference type="GO" id="GO:0006355">
    <property type="term" value="P:regulation of DNA-templated transcription"/>
    <property type="evidence" value="ECO:0007669"/>
    <property type="project" value="TreeGrafter"/>
</dbReference>